<dbReference type="Proteomes" id="UP001597018">
    <property type="component" value="Unassembled WGS sequence"/>
</dbReference>
<protein>
    <submittedName>
        <fullName evidence="2">Helix-turn-helix domain-containing protein</fullName>
    </submittedName>
</protein>
<dbReference type="SMART" id="SM00530">
    <property type="entry name" value="HTH_XRE"/>
    <property type="match status" value="1"/>
</dbReference>
<evidence type="ECO:0000313" key="3">
    <source>
        <dbReference type="Proteomes" id="UP001597018"/>
    </source>
</evidence>
<dbReference type="Gene3D" id="1.10.260.40">
    <property type="entry name" value="lambda repressor-like DNA-binding domains"/>
    <property type="match status" value="1"/>
</dbReference>
<dbReference type="InterPro" id="IPR043917">
    <property type="entry name" value="DUF5753"/>
</dbReference>
<keyword evidence="3" id="KW-1185">Reference proteome</keyword>
<dbReference type="Pfam" id="PF13560">
    <property type="entry name" value="HTH_31"/>
    <property type="match status" value="1"/>
</dbReference>
<reference evidence="3" key="1">
    <citation type="journal article" date="2019" name="Int. J. Syst. Evol. Microbiol.">
        <title>The Global Catalogue of Microorganisms (GCM) 10K type strain sequencing project: providing services to taxonomists for standard genome sequencing and annotation.</title>
        <authorList>
            <consortium name="The Broad Institute Genomics Platform"/>
            <consortium name="The Broad Institute Genome Sequencing Center for Infectious Disease"/>
            <person name="Wu L."/>
            <person name="Ma J."/>
        </authorList>
    </citation>
    <scope>NUCLEOTIDE SEQUENCE [LARGE SCALE GENOMIC DNA]</scope>
    <source>
        <strain evidence="3">CCUG 56401</strain>
    </source>
</reference>
<proteinExistence type="predicted"/>
<evidence type="ECO:0000313" key="2">
    <source>
        <dbReference type="EMBL" id="MFD0920507.1"/>
    </source>
</evidence>
<dbReference type="PROSITE" id="PS50943">
    <property type="entry name" value="HTH_CROC1"/>
    <property type="match status" value="1"/>
</dbReference>
<accession>A0ABW3FQ96</accession>
<name>A0ABW3FQ96_9PSEU</name>
<dbReference type="SUPFAM" id="SSF47413">
    <property type="entry name" value="lambda repressor-like DNA-binding domains"/>
    <property type="match status" value="1"/>
</dbReference>
<evidence type="ECO:0000259" key="1">
    <source>
        <dbReference type="PROSITE" id="PS50943"/>
    </source>
</evidence>
<dbReference type="RefSeq" id="WP_263248103.1">
    <property type="nucleotide sequence ID" value="NZ_BAABLT010000005.1"/>
</dbReference>
<dbReference type="InterPro" id="IPR001387">
    <property type="entry name" value="Cro/C1-type_HTH"/>
</dbReference>
<feature type="domain" description="HTH cro/C1-type" evidence="1">
    <location>
        <begin position="12"/>
        <end position="65"/>
    </location>
</feature>
<comment type="caution">
    <text evidence="2">The sequence shown here is derived from an EMBL/GenBank/DDBJ whole genome shotgun (WGS) entry which is preliminary data.</text>
</comment>
<sequence length="275" mass="30436">MTLRRLMLGRSLEQWRERAGLSRDEVAVELGCTTGRVRHLESGRNVATRPDLIVMAAMYGIPDDAREALLNTRSEAQKPGWWQTYRLPKRLAEYVTLESDATRVRNWEGELIPGLLQTDLYARRVATVGDPTASEADVSKRIAARLRRQERLTAKDAPLQLVAVMSEAALQRCAAVPEIGRDQLVHLVLATELANVSLHVLPFGVGIHPAMGGGFALLEFPPDTWPETGYQEYNLGGHLVDDPAAVASLGSLFDELAKQALSEDDSIRLISRYID</sequence>
<dbReference type="CDD" id="cd00093">
    <property type="entry name" value="HTH_XRE"/>
    <property type="match status" value="1"/>
</dbReference>
<organism evidence="2 3">
    <name type="scientific">Saccharopolyspora rosea</name>
    <dbReference type="NCBI Taxonomy" id="524884"/>
    <lineage>
        <taxon>Bacteria</taxon>
        <taxon>Bacillati</taxon>
        <taxon>Actinomycetota</taxon>
        <taxon>Actinomycetes</taxon>
        <taxon>Pseudonocardiales</taxon>
        <taxon>Pseudonocardiaceae</taxon>
        <taxon>Saccharopolyspora</taxon>
    </lineage>
</organism>
<dbReference type="EMBL" id="JBHTIW010000007">
    <property type="protein sequence ID" value="MFD0920507.1"/>
    <property type="molecule type" value="Genomic_DNA"/>
</dbReference>
<dbReference type="InterPro" id="IPR010982">
    <property type="entry name" value="Lambda_DNA-bd_dom_sf"/>
</dbReference>
<dbReference type="Pfam" id="PF19054">
    <property type="entry name" value="DUF5753"/>
    <property type="match status" value="1"/>
</dbReference>
<gene>
    <name evidence="2" type="ORF">ACFQ16_12210</name>
</gene>